<reference evidence="4 5" key="1">
    <citation type="submission" date="2020-10" db="EMBL/GenBank/DDBJ databases">
        <title>Draft genome sequences of plant-associated actinobacteria.</title>
        <authorList>
            <person name="Tarlachkov S.V."/>
            <person name="Starodumova I.P."/>
            <person name="Dorofeeva L.V."/>
            <person name="Prisyazhnaya N.V."/>
            <person name="Roubtsova T.V."/>
            <person name="Chizhov V.N."/>
            <person name="Nadler S.A."/>
            <person name="Subbotin S.A."/>
            <person name="Evtushenko L.I."/>
        </authorList>
    </citation>
    <scope>NUCLEOTIDE SEQUENCE [LARGE SCALE GENOMIC DNA]</scope>
    <source>
        <strain evidence="4 5">VKM Ac-2886</strain>
    </source>
</reference>
<dbReference type="AlphaFoldDB" id="A0A8I0SC18"/>
<gene>
    <name evidence="4" type="ORF">ITJ42_15840</name>
</gene>
<dbReference type="PANTHER" id="PTHR22946:SF9">
    <property type="entry name" value="POLYKETIDE TRANSFERASE AF380"/>
    <property type="match status" value="1"/>
</dbReference>
<dbReference type="Gene3D" id="3.40.50.1820">
    <property type="entry name" value="alpha/beta hydrolase"/>
    <property type="match status" value="1"/>
</dbReference>
<name>A0A8I0SC18_9MICO</name>
<dbReference type="InterPro" id="IPR029058">
    <property type="entry name" value="AB_hydrolase_fold"/>
</dbReference>
<dbReference type="InterPro" id="IPR022742">
    <property type="entry name" value="Hydrolase_4"/>
</dbReference>
<dbReference type="PANTHER" id="PTHR22946">
    <property type="entry name" value="DIENELACTONE HYDROLASE DOMAIN-CONTAINING PROTEIN-RELATED"/>
    <property type="match status" value="1"/>
</dbReference>
<organism evidence="4 5">
    <name type="scientific">Clavibacter phaseoli</name>
    <dbReference type="NCBI Taxonomy" id="1734031"/>
    <lineage>
        <taxon>Bacteria</taxon>
        <taxon>Bacillati</taxon>
        <taxon>Actinomycetota</taxon>
        <taxon>Actinomycetes</taxon>
        <taxon>Micrococcales</taxon>
        <taxon>Microbacteriaceae</taxon>
        <taxon>Clavibacter</taxon>
    </lineage>
</organism>
<proteinExistence type="inferred from homology"/>
<evidence type="ECO:0000313" key="4">
    <source>
        <dbReference type="EMBL" id="MBF4632691.1"/>
    </source>
</evidence>
<dbReference type="RefSeq" id="WP_194676260.1">
    <property type="nucleotide sequence ID" value="NZ_JADKRP010000007.1"/>
</dbReference>
<protein>
    <submittedName>
        <fullName evidence="4">Alpha/beta fold hydrolase</fullName>
    </submittedName>
</protein>
<sequence length="368" mass="39800">MFALTIKLARVAVMPKPFRNVRVHAVDDGRVTLEANPRTTHPGTFGLSYDSGRGHAIIGEIVGTDRRAKRVERLVLTTAGSALEPTRFSHWEGDVFNGPREIDPAAEDVEIPVDGGTAPAWLVPPVDGHTDADDTWAIHVHGIRTTRINALRTVPSARSLGYTSLVVSYRGDGEGPATFNGASMLGIAEWPDVDAAITYAVEHGARRIVLFGWSMGASVVLLTADRSRHRDLIAGVVVVSPALQWRGTIRHGAHIVGLPRICGDLAMAALSGRRLSRIVGVPEPIDFDAMDWSVPGRIQKPCLVVHSEGDEKIPMSLSRLVVAANAEHAQLFETPHAAHAWEYNVGPELFDSGIIAWLRDLPHSVTAL</sequence>
<keyword evidence="2 4" id="KW-0378">Hydrolase</keyword>
<dbReference type="SUPFAM" id="SSF53474">
    <property type="entry name" value="alpha/beta-Hydrolases"/>
    <property type="match status" value="1"/>
</dbReference>
<comment type="caution">
    <text evidence="4">The sequence shown here is derived from an EMBL/GenBank/DDBJ whole genome shotgun (WGS) entry which is preliminary data.</text>
</comment>
<dbReference type="Pfam" id="PF12146">
    <property type="entry name" value="Hydrolase_4"/>
    <property type="match status" value="1"/>
</dbReference>
<evidence type="ECO:0000256" key="2">
    <source>
        <dbReference type="ARBA" id="ARBA00022801"/>
    </source>
</evidence>
<comment type="similarity">
    <text evidence="1">Belongs to the AB hydrolase superfamily.</text>
</comment>
<dbReference type="EMBL" id="JADKRP010000007">
    <property type="protein sequence ID" value="MBF4632691.1"/>
    <property type="molecule type" value="Genomic_DNA"/>
</dbReference>
<feature type="domain" description="Serine aminopeptidase S33" evidence="3">
    <location>
        <begin position="192"/>
        <end position="248"/>
    </location>
</feature>
<accession>A0A8I0SC18</accession>
<dbReference type="InterPro" id="IPR050261">
    <property type="entry name" value="FrsA_esterase"/>
</dbReference>
<evidence type="ECO:0000259" key="3">
    <source>
        <dbReference type="Pfam" id="PF12146"/>
    </source>
</evidence>
<evidence type="ECO:0000313" key="5">
    <source>
        <dbReference type="Proteomes" id="UP000634579"/>
    </source>
</evidence>
<dbReference type="Proteomes" id="UP000634579">
    <property type="component" value="Unassembled WGS sequence"/>
</dbReference>
<keyword evidence="5" id="KW-1185">Reference proteome</keyword>
<evidence type="ECO:0000256" key="1">
    <source>
        <dbReference type="ARBA" id="ARBA00008645"/>
    </source>
</evidence>
<dbReference type="GO" id="GO:0052689">
    <property type="term" value="F:carboxylic ester hydrolase activity"/>
    <property type="evidence" value="ECO:0007669"/>
    <property type="project" value="UniProtKB-ARBA"/>
</dbReference>